<proteinExistence type="inferred from homology"/>
<evidence type="ECO:0000256" key="7">
    <source>
        <dbReference type="ARBA" id="ARBA00023136"/>
    </source>
</evidence>
<feature type="domain" description="ABC transmembrane type-1" evidence="9">
    <location>
        <begin position="72"/>
        <end position="280"/>
    </location>
</feature>
<reference evidence="10 11" key="2">
    <citation type="journal article" date="2012" name="Stand. Genomic Sci.">
        <title>Complete genome sequence of the termite hindgut bacterium Spirochaeta coccoides type strain (SPN1(T)), reclassification in the genus Sphaerochaeta as Sphaerochaeta coccoides comb. nov. and emendations of the family Spirochaetaceae and the genus Sphaerochaeta.</title>
        <authorList>
            <person name="Abt B."/>
            <person name="Han C."/>
            <person name="Scheuner C."/>
            <person name="Lu M."/>
            <person name="Lapidus A."/>
            <person name="Nolan M."/>
            <person name="Lucas S."/>
            <person name="Hammon N."/>
            <person name="Deshpande S."/>
            <person name="Cheng J.F."/>
            <person name="Tapia R."/>
            <person name="Goodwin L.A."/>
            <person name="Pitluck S."/>
            <person name="Liolios K."/>
            <person name="Pagani I."/>
            <person name="Ivanova N."/>
            <person name="Mavromatis K."/>
            <person name="Mikhailova N."/>
            <person name="Huntemann M."/>
            <person name="Pati A."/>
            <person name="Chen A."/>
            <person name="Palaniappan K."/>
            <person name="Land M."/>
            <person name="Hauser L."/>
            <person name="Brambilla E.M."/>
            <person name="Rohde M."/>
            <person name="Spring S."/>
            <person name="Gronow S."/>
            <person name="Goker M."/>
            <person name="Woyke T."/>
            <person name="Bristow J."/>
            <person name="Eisen J.A."/>
            <person name="Markowitz V."/>
            <person name="Hugenholtz P."/>
            <person name="Kyrpides N.C."/>
            <person name="Klenk H.P."/>
            <person name="Detter J.C."/>
        </authorList>
    </citation>
    <scope>NUCLEOTIDE SEQUENCE [LARGE SCALE GENOMIC DNA]</scope>
    <source>
        <strain evidence="11">ATCC BAA-1237 / DSM 17374 / SPN1</strain>
    </source>
</reference>
<evidence type="ECO:0000256" key="5">
    <source>
        <dbReference type="ARBA" id="ARBA00022692"/>
    </source>
</evidence>
<evidence type="ECO:0000256" key="2">
    <source>
        <dbReference type="ARBA" id="ARBA00022448"/>
    </source>
</evidence>
<dbReference type="InterPro" id="IPR000515">
    <property type="entry name" value="MetI-like"/>
</dbReference>
<dbReference type="GO" id="GO:0005886">
    <property type="term" value="C:plasma membrane"/>
    <property type="evidence" value="ECO:0007669"/>
    <property type="project" value="UniProtKB-SubCell"/>
</dbReference>
<gene>
    <name evidence="10" type="ordered locus">Spico_0941</name>
</gene>
<feature type="transmembrane region" description="Helical" evidence="8">
    <location>
        <begin position="75"/>
        <end position="98"/>
    </location>
</feature>
<feature type="transmembrane region" description="Helical" evidence="8">
    <location>
        <begin position="211"/>
        <end position="238"/>
    </location>
</feature>
<feature type="transmembrane region" description="Helical" evidence="8">
    <location>
        <begin position="20"/>
        <end position="40"/>
    </location>
</feature>
<feature type="transmembrane region" description="Helical" evidence="8">
    <location>
        <begin position="110"/>
        <end position="131"/>
    </location>
</feature>
<feature type="transmembrane region" description="Helical" evidence="8">
    <location>
        <begin position="435"/>
        <end position="456"/>
    </location>
</feature>
<dbReference type="HOGENOM" id="CLU_021838_5_2_12"/>
<feature type="transmembrane region" description="Helical" evidence="8">
    <location>
        <begin position="539"/>
        <end position="559"/>
    </location>
</feature>
<evidence type="ECO:0000256" key="4">
    <source>
        <dbReference type="ARBA" id="ARBA00022519"/>
    </source>
</evidence>
<feature type="transmembrane region" description="Helical" evidence="8">
    <location>
        <begin position="371"/>
        <end position="397"/>
    </location>
</feature>
<dbReference type="KEGG" id="scc:Spico_0941"/>
<dbReference type="PANTHER" id="PTHR43357:SF4">
    <property type="entry name" value="INNER MEMBRANE ABC TRANSPORTER PERMEASE PROTEIN YDCV"/>
    <property type="match status" value="1"/>
</dbReference>
<dbReference type="InterPro" id="IPR035906">
    <property type="entry name" value="MetI-like_sf"/>
</dbReference>
<dbReference type="Proteomes" id="UP000007939">
    <property type="component" value="Chromosome"/>
</dbReference>
<dbReference type="EMBL" id="CP002659">
    <property type="protein sequence ID" value="AEC02165.1"/>
    <property type="molecule type" value="Genomic_DNA"/>
</dbReference>
<keyword evidence="7 8" id="KW-0472">Membrane</keyword>
<keyword evidence="11" id="KW-1185">Reference proteome</keyword>
<keyword evidence="6 8" id="KW-1133">Transmembrane helix</keyword>
<dbReference type="Gene3D" id="1.10.3720.10">
    <property type="entry name" value="MetI-like"/>
    <property type="match status" value="2"/>
</dbReference>
<evidence type="ECO:0000259" key="9">
    <source>
        <dbReference type="PROSITE" id="PS50928"/>
    </source>
</evidence>
<evidence type="ECO:0000256" key="6">
    <source>
        <dbReference type="ARBA" id="ARBA00022989"/>
    </source>
</evidence>
<feature type="transmembrane region" description="Helical" evidence="8">
    <location>
        <begin position="258"/>
        <end position="283"/>
    </location>
</feature>
<dbReference type="Pfam" id="PF00528">
    <property type="entry name" value="BPD_transp_1"/>
    <property type="match status" value="1"/>
</dbReference>
<keyword evidence="2 8" id="KW-0813">Transport</keyword>
<dbReference type="PROSITE" id="PS50928">
    <property type="entry name" value="ABC_TM1"/>
    <property type="match status" value="2"/>
</dbReference>
<accession>F4GIN1</accession>
<protein>
    <submittedName>
        <fullName evidence="10">Binding-protein-dependent transport systems inner membrane component</fullName>
    </submittedName>
</protein>
<name>F4GIN1_PARC1</name>
<feature type="transmembrane region" description="Helical" evidence="8">
    <location>
        <begin position="312"/>
        <end position="332"/>
    </location>
</feature>
<dbReference type="eggNOG" id="COG1178">
    <property type="taxonomic scope" value="Bacteria"/>
</dbReference>
<evidence type="ECO:0000256" key="1">
    <source>
        <dbReference type="ARBA" id="ARBA00004429"/>
    </source>
</evidence>
<keyword evidence="3" id="KW-1003">Cell membrane</keyword>
<keyword evidence="5 8" id="KW-0812">Transmembrane</keyword>
<dbReference type="CDD" id="cd06261">
    <property type="entry name" value="TM_PBP2"/>
    <property type="match status" value="2"/>
</dbReference>
<comment type="similarity">
    <text evidence="8">Belongs to the binding-protein-dependent transport system permease family.</text>
</comment>
<evidence type="ECO:0000313" key="11">
    <source>
        <dbReference type="Proteomes" id="UP000007939"/>
    </source>
</evidence>
<evidence type="ECO:0000313" key="10">
    <source>
        <dbReference type="EMBL" id="AEC02165.1"/>
    </source>
</evidence>
<dbReference type="OrthoDB" id="9776648at2"/>
<dbReference type="SUPFAM" id="SSF161098">
    <property type="entry name" value="MetI-like"/>
    <property type="match status" value="2"/>
</dbReference>
<feature type="domain" description="ABC transmembrane type-1" evidence="9">
    <location>
        <begin position="372"/>
        <end position="560"/>
    </location>
</feature>
<feature type="transmembrane region" description="Helical" evidence="8">
    <location>
        <begin position="151"/>
        <end position="177"/>
    </location>
</feature>
<dbReference type="GO" id="GO:0055085">
    <property type="term" value="P:transmembrane transport"/>
    <property type="evidence" value="ECO:0007669"/>
    <property type="project" value="InterPro"/>
</dbReference>
<reference evidence="11" key="1">
    <citation type="submission" date="2011-04" db="EMBL/GenBank/DDBJ databases">
        <title>The complete genome of Spirochaeta coccoides DSM 17374.</title>
        <authorList>
            <person name="Lucas S."/>
            <person name="Copeland A."/>
            <person name="Lapidus A."/>
            <person name="Bruce D."/>
            <person name="Goodwin L."/>
            <person name="Pitluck S."/>
            <person name="Peters L."/>
            <person name="Kyrpides N."/>
            <person name="Mavromatis K."/>
            <person name="Pagani I."/>
            <person name="Ivanova N."/>
            <person name="Ovchinnikova G."/>
            <person name="Lu M."/>
            <person name="Detter J.C."/>
            <person name="Tapia R."/>
            <person name="Han C."/>
            <person name="Land M."/>
            <person name="Hauser L."/>
            <person name="Markowitz V."/>
            <person name="Cheng J.-F."/>
            <person name="Hugenholtz P."/>
            <person name="Woyke T."/>
            <person name="Wu D."/>
            <person name="Spring S."/>
            <person name="Schroeder M."/>
            <person name="Brambilla E."/>
            <person name="Klenk H.-P."/>
            <person name="Eisen J.A."/>
        </authorList>
    </citation>
    <scope>NUCLEOTIDE SEQUENCE [LARGE SCALE GENOMIC DNA]</scope>
    <source>
        <strain evidence="11">ATCC BAA-1237 / DSM 17374 / SPN1</strain>
    </source>
</reference>
<dbReference type="AlphaFoldDB" id="F4GIN1"/>
<evidence type="ECO:0000256" key="8">
    <source>
        <dbReference type="RuleBase" id="RU363032"/>
    </source>
</evidence>
<evidence type="ECO:0000256" key="3">
    <source>
        <dbReference type="ARBA" id="ARBA00022475"/>
    </source>
</evidence>
<feature type="transmembrane region" description="Helical" evidence="8">
    <location>
        <begin position="52"/>
        <end position="69"/>
    </location>
</feature>
<comment type="subcellular location">
    <subcellularLocation>
        <location evidence="1">Cell inner membrane</location>
        <topology evidence="1">Multi-pass membrane protein</topology>
    </subcellularLocation>
    <subcellularLocation>
        <location evidence="8">Cell membrane</location>
        <topology evidence="8">Multi-pass membrane protein</topology>
    </subcellularLocation>
</comment>
<dbReference type="PANTHER" id="PTHR43357">
    <property type="entry name" value="INNER MEMBRANE ABC TRANSPORTER PERMEASE PROTEIN YDCV"/>
    <property type="match status" value="1"/>
</dbReference>
<keyword evidence="4" id="KW-0997">Cell inner membrane</keyword>
<dbReference type="RefSeq" id="WP_013739561.1">
    <property type="nucleotide sequence ID" value="NC_015436.1"/>
</dbReference>
<organism evidence="10 11">
    <name type="scientific">Parasphaerochaeta coccoides (strain ATCC BAA-1237 / DSM 17374 / SPN1)</name>
    <name type="common">Sphaerochaeta coccoides</name>
    <dbReference type="NCBI Taxonomy" id="760011"/>
    <lineage>
        <taxon>Bacteria</taxon>
        <taxon>Pseudomonadati</taxon>
        <taxon>Spirochaetota</taxon>
        <taxon>Spirochaetia</taxon>
        <taxon>Spirochaetales</taxon>
        <taxon>Sphaerochaetaceae</taxon>
        <taxon>Parasphaerochaeta</taxon>
    </lineage>
</organism>
<dbReference type="STRING" id="760011.Spico_0941"/>
<feature type="transmembrane region" description="Helical" evidence="8">
    <location>
        <begin position="409"/>
        <end position="429"/>
    </location>
</feature>
<sequence>MTDKTLDEKNTDALTRSGFYRALPVPALVVIFFLFLLPLVSTLSQAFRGSDGGFSLELIISAVTSPYTIRLLGMSLLQATASTVASFAIGMPGAYILATYSFPGKKLVRSIGTIPFVLPSILVVLGFVIFYGNNGLLNRILMSITGTTEPLIRILYSFPAIILAHAFFNFPVFMNIVSSFWESMDRRVEDAAMTLGAPRKRVFRSITLPRLVPSIISAATLVFLFCFSSFAVILVLGGGPRYSTLEVEIYRASRSLDAIGQAAAMSLLSLFIMLILLAVHSYAQRQAANREKPAPYATRTTSPATTGRKIALAAYSVVTGIFVLAPMLGIVYRSFRSPLSRAGGEAFSLRWYREIFRLAASNGLMASGWEAVVNSLIIAIVVALVTVPLAVSIATFLRRKNPGATSLELAAMLPMAVSSVIIGLGYFLIRSRFQSPGAAYVLVVLAHVIIAIPFVMRSVLPDYRRIPPSLSHAAMTMGASPSRVFFSLEVPLLRNSMVTGGIFAFAISMGEINATLTLSDSTFSTIPLVMYRLIGSYNYQGACALGTLLISVCVIVFFVSESLRRKPA</sequence>